<dbReference type="EMBL" id="BQNB010013723">
    <property type="protein sequence ID" value="GJT19520.1"/>
    <property type="molecule type" value="Genomic_DNA"/>
</dbReference>
<organism evidence="1 2">
    <name type="scientific">Tanacetum coccineum</name>
    <dbReference type="NCBI Taxonomy" id="301880"/>
    <lineage>
        <taxon>Eukaryota</taxon>
        <taxon>Viridiplantae</taxon>
        <taxon>Streptophyta</taxon>
        <taxon>Embryophyta</taxon>
        <taxon>Tracheophyta</taxon>
        <taxon>Spermatophyta</taxon>
        <taxon>Magnoliopsida</taxon>
        <taxon>eudicotyledons</taxon>
        <taxon>Gunneridae</taxon>
        <taxon>Pentapetalae</taxon>
        <taxon>asterids</taxon>
        <taxon>campanulids</taxon>
        <taxon>Asterales</taxon>
        <taxon>Asteraceae</taxon>
        <taxon>Asteroideae</taxon>
        <taxon>Anthemideae</taxon>
        <taxon>Anthemidinae</taxon>
        <taxon>Tanacetum</taxon>
    </lineage>
</organism>
<evidence type="ECO:0000313" key="1">
    <source>
        <dbReference type="EMBL" id="GJT19520.1"/>
    </source>
</evidence>
<reference evidence="1" key="1">
    <citation type="journal article" date="2022" name="Int. J. Mol. Sci.">
        <title>Draft Genome of Tanacetum Coccineum: Genomic Comparison of Closely Related Tanacetum-Family Plants.</title>
        <authorList>
            <person name="Yamashiro T."/>
            <person name="Shiraishi A."/>
            <person name="Nakayama K."/>
            <person name="Satake H."/>
        </authorList>
    </citation>
    <scope>NUCLEOTIDE SEQUENCE</scope>
</reference>
<proteinExistence type="predicted"/>
<gene>
    <name evidence="1" type="ORF">Tco_0878226</name>
</gene>
<protein>
    <submittedName>
        <fullName evidence="1">Uncharacterized protein</fullName>
    </submittedName>
</protein>
<comment type="caution">
    <text evidence="1">The sequence shown here is derived from an EMBL/GenBank/DDBJ whole genome shotgun (WGS) entry which is preliminary data.</text>
</comment>
<name>A0ABQ5BXF8_9ASTR</name>
<reference evidence="1" key="2">
    <citation type="submission" date="2022-01" db="EMBL/GenBank/DDBJ databases">
        <authorList>
            <person name="Yamashiro T."/>
            <person name="Shiraishi A."/>
            <person name="Satake H."/>
            <person name="Nakayama K."/>
        </authorList>
    </citation>
    <scope>NUCLEOTIDE SEQUENCE</scope>
</reference>
<sequence length="118" mass="13148">MHQRWEHHKSNHQPRLPLDLLHLHHSCSDTHVLKYRGVQMRHSAADLISAERLLSLNISEDIVIDATNKGDTTRLLNHLMGTPQKQPSTPFAIGSAAPASFLFGYACSRMPGFEGDGI</sequence>
<accession>A0ABQ5BXF8</accession>
<evidence type="ECO:0000313" key="2">
    <source>
        <dbReference type="Proteomes" id="UP001151760"/>
    </source>
</evidence>
<dbReference type="Proteomes" id="UP001151760">
    <property type="component" value="Unassembled WGS sequence"/>
</dbReference>
<keyword evidence="2" id="KW-1185">Reference proteome</keyword>